<organism evidence="4 5">
    <name type="scientific">Xylaria bambusicola</name>
    <dbReference type="NCBI Taxonomy" id="326684"/>
    <lineage>
        <taxon>Eukaryota</taxon>
        <taxon>Fungi</taxon>
        <taxon>Dikarya</taxon>
        <taxon>Ascomycota</taxon>
        <taxon>Pezizomycotina</taxon>
        <taxon>Sordariomycetes</taxon>
        <taxon>Xylariomycetidae</taxon>
        <taxon>Xylariales</taxon>
        <taxon>Xylariaceae</taxon>
        <taxon>Xylaria</taxon>
    </lineage>
</organism>
<protein>
    <submittedName>
        <fullName evidence="4">Uncharacterized protein</fullName>
    </submittedName>
</protein>
<keyword evidence="5" id="KW-1185">Reference proteome</keyword>
<evidence type="ECO:0000313" key="4">
    <source>
        <dbReference type="EMBL" id="KAK5636686.1"/>
    </source>
</evidence>
<comment type="caution">
    <text evidence="4">The sequence shown here is derived from an EMBL/GenBank/DDBJ whole genome shotgun (WGS) entry which is preliminary data.</text>
</comment>
<feature type="transmembrane region" description="Helical" evidence="2">
    <location>
        <begin position="202"/>
        <end position="220"/>
    </location>
</feature>
<keyword evidence="2" id="KW-1133">Transmembrane helix</keyword>
<feature type="signal peptide" evidence="3">
    <location>
        <begin position="1"/>
        <end position="23"/>
    </location>
</feature>
<name>A0AAN7V0I9_9PEZI</name>
<dbReference type="EMBL" id="JAWHQM010000075">
    <property type="protein sequence ID" value="KAK5636686.1"/>
    <property type="molecule type" value="Genomic_DNA"/>
</dbReference>
<keyword evidence="2" id="KW-0812">Transmembrane</keyword>
<keyword evidence="2" id="KW-0472">Membrane</keyword>
<feature type="transmembrane region" description="Helical" evidence="2">
    <location>
        <begin position="291"/>
        <end position="311"/>
    </location>
</feature>
<feature type="transmembrane region" description="Helical" evidence="2">
    <location>
        <begin position="387"/>
        <end position="407"/>
    </location>
</feature>
<gene>
    <name evidence="4" type="ORF">RRF57_012398</name>
</gene>
<feature type="region of interest" description="Disordered" evidence="1">
    <location>
        <begin position="58"/>
        <end position="86"/>
    </location>
</feature>
<feature type="chain" id="PRO_5042868846" evidence="3">
    <location>
        <begin position="24"/>
        <end position="410"/>
    </location>
</feature>
<evidence type="ECO:0000313" key="5">
    <source>
        <dbReference type="Proteomes" id="UP001305414"/>
    </source>
</evidence>
<sequence>MSSHLEATGSYLLLLLPFPGTSTMRTRRQDKAVAEAAAAAAAAGTAETATTTAVSIPAEKEEEEVLSPEVASPITRSDGKDAQTSPTTITISKIEAPVVKRTDSNRRSKLPTPVQFPLVAILSLAISELGYSLSWPLTQGVLTTHARLLGTWTEVGAVTGWKLFELALGWFGDYDGYDITALNLLSQGPHLYLLYAHYETPAFALLVTVAVETLATYIPFRLLRPLSRAHANPTAIPNADILADAPITLLTTLLSGAIYSVSLLFAYATYLPNYLVLYFADLPSLVRANESSYVGLLPVALALGFAARIFIFTPAEATGRTPEDAENEAFDPVKASLRETVRWNFLGWSSQTKVAMKRTALIMLVSGVNTFLRTWLTIVGVETAGATAWSSIWVVAAGITGLALSAVGGV</sequence>
<evidence type="ECO:0000256" key="2">
    <source>
        <dbReference type="SAM" id="Phobius"/>
    </source>
</evidence>
<reference evidence="4 5" key="1">
    <citation type="submission" date="2023-10" db="EMBL/GenBank/DDBJ databases">
        <title>Draft genome sequence of Xylaria bambusicola isolate GMP-LS, the root and basal stem rot pathogen of sugarcane in Indonesia.</title>
        <authorList>
            <person name="Selvaraj P."/>
            <person name="Muralishankar V."/>
            <person name="Muruganantham S."/>
            <person name="Sp S."/>
            <person name="Haryani S."/>
            <person name="Lau K.J.X."/>
            <person name="Naqvi N.I."/>
        </authorList>
    </citation>
    <scope>NUCLEOTIDE SEQUENCE [LARGE SCALE GENOMIC DNA]</scope>
    <source>
        <strain evidence="4">GMP-LS</strain>
    </source>
</reference>
<dbReference type="Proteomes" id="UP001305414">
    <property type="component" value="Unassembled WGS sequence"/>
</dbReference>
<keyword evidence="3" id="KW-0732">Signal</keyword>
<evidence type="ECO:0000256" key="3">
    <source>
        <dbReference type="SAM" id="SignalP"/>
    </source>
</evidence>
<dbReference type="AlphaFoldDB" id="A0AAN7V0I9"/>
<proteinExistence type="predicted"/>
<feature type="transmembrane region" description="Helical" evidence="2">
    <location>
        <begin position="241"/>
        <end position="271"/>
    </location>
</feature>
<accession>A0AAN7V0I9</accession>
<evidence type="ECO:0000256" key="1">
    <source>
        <dbReference type="SAM" id="MobiDB-lite"/>
    </source>
</evidence>
<feature type="transmembrane region" description="Helical" evidence="2">
    <location>
        <begin position="360"/>
        <end position="381"/>
    </location>
</feature>